<reference evidence="2" key="1">
    <citation type="submission" date="2023-04" db="EMBL/GenBank/DDBJ databases">
        <authorList>
            <consortium name="ELIXIR-Norway"/>
        </authorList>
    </citation>
    <scope>NUCLEOTIDE SEQUENCE [LARGE SCALE GENOMIC DNA]</scope>
</reference>
<name>A0ABN8XXV3_RANTA</name>
<gene>
    <name evidence="2" type="ORF">MRATA1EN1_LOCUS3170</name>
</gene>
<dbReference type="Proteomes" id="UP001176941">
    <property type="component" value="Chromosome 11"/>
</dbReference>
<evidence type="ECO:0000313" key="2">
    <source>
        <dbReference type="EMBL" id="CAI9154208.1"/>
    </source>
</evidence>
<organism evidence="2 3">
    <name type="scientific">Rangifer tarandus platyrhynchus</name>
    <name type="common">Svalbard reindeer</name>
    <dbReference type="NCBI Taxonomy" id="3082113"/>
    <lineage>
        <taxon>Eukaryota</taxon>
        <taxon>Metazoa</taxon>
        <taxon>Chordata</taxon>
        <taxon>Craniata</taxon>
        <taxon>Vertebrata</taxon>
        <taxon>Euteleostomi</taxon>
        <taxon>Mammalia</taxon>
        <taxon>Eutheria</taxon>
        <taxon>Laurasiatheria</taxon>
        <taxon>Artiodactyla</taxon>
        <taxon>Ruminantia</taxon>
        <taxon>Pecora</taxon>
        <taxon>Cervidae</taxon>
        <taxon>Odocoileinae</taxon>
        <taxon>Rangifer</taxon>
    </lineage>
</organism>
<sequence>MRGGNSPGTKIAAAPFPGPGVAQDGWPKPWAVAELAPSAQPSPPESRSRPRSGPRVPRALVPKDDDSTSFSFLPSLPCSALLPLPAVVVCQHLAGGFLNLQGE</sequence>
<feature type="region of interest" description="Disordered" evidence="1">
    <location>
        <begin position="1"/>
        <end position="66"/>
    </location>
</feature>
<evidence type="ECO:0000256" key="1">
    <source>
        <dbReference type="SAM" id="MobiDB-lite"/>
    </source>
</evidence>
<dbReference type="EMBL" id="OX459947">
    <property type="protein sequence ID" value="CAI9154208.1"/>
    <property type="molecule type" value="Genomic_DNA"/>
</dbReference>
<protein>
    <submittedName>
        <fullName evidence="2">Uncharacterized protein</fullName>
    </submittedName>
</protein>
<accession>A0ABN8XXV3</accession>
<keyword evidence="3" id="KW-1185">Reference proteome</keyword>
<evidence type="ECO:0000313" key="3">
    <source>
        <dbReference type="Proteomes" id="UP001176941"/>
    </source>
</evidence>
<proteinExistence type="predicted"/>